<accession>I2Q059</accession>
<dbReference type="AlphaFoldDB" id="I2Q059"/>
<dbReference type="HOGENOM" id="CLU_054701_0_0_7"/>
<dbReference type="InterPro" id="IPR003615">
    <property type="entry name" value="HNH_nuc"/>
</dbReference>
<organism evidence="2">
    <name type="scientific">Desulfovibrio sp. U5L</name>
    <dbReference type="NCBI Taxonomy" id="596152"/>
    <lineage>
        <taxon>Bacteria</taxon>
        <taxon>Pseudomonadati</taxon>
        <taxon>Thermodesulfobacteriota</taxon>
        <taxon>Desulfovibrionia</taxon>
        <taxon>Desulfovibrionales</taxon>
        <taxon>Desulfovibrionaceae</taxon>
        <taxon>Desulfovibrio</taxon>
    </lineage>
</organism>
<dbReference type="STRING" id="596152.DesU5LDRAFT_1480"/>
<dbReference type="OrthoDB" id="9790459at2"/>
<name>I2Q059_9BACT</name>
<reference evidence="2" key="1">
    <citation type="submission" date="2011-11" db="EMBL/GenBank/DDBJ databases">
        <title>Improved High-Quality Draft sequence of Desulfovibrio sp. U5L.</title>
        <authorList>
            <consortium name="US DOE Joint Genome Institute"/>
            <person name="Lucas S."/>
            <person name="Han J."/>
            <person name="Lapidus A."/>
            <person name="Cheng J.-F."/>
            <person name="Goodwin L."/>
            <person name="Pitluck S."/>
            <person name="Peters L."/>
            <person name="Ovchinnikova G."/>
            <person name="Held B."/>
            <person name="Detter J.C."/>
            <person name="Han C."/>
            <person name="Tapia R."/>
            <person name="Land M."/>
            <person name="Hauser L."/>
            <person name="Kyrpides N."/>
            <person name="Ivanova N."/>
            <person name="Pagani I."/>
            <person name="Gabster J."/>
            <person name="Walker C."/>
            <person name="Stolyar S."/>
            <person name="Stahl D."/>
            <person name="Arkin A."/>
            <person name="Dehal P."/>
            <person name="Hazen T."/>
            <person name="Woyke T."/>
        </authorList>
    </citation>
    <scope>NUCLEOTIDE SEQUENCE [LARGE SCALE GENOMIC DNA]</scope>
    <source>
        <strain evidence="2">U5L</strain>
    </source>
</reference>
<proteinExistence type="predicted"/>
<evidence type="ECO:0000313" key="2">
    <source>
        <dbReference type="EMBL" id="EIG53165.1"/>
    </source>
</evidence>
<gene>
    <name evidence="2" type="ORF">DesU5LDRAFT_1480</name>
</gene>
<dbReference type="eggNOG" id="COG3440">
    <property type="taxonomic scope" value="Bacteria"/>
</dbReference>
<dbReference type="EMBL" id="JH600068">
    <property type="protein sequence ID" value="EIG53165.1"/>
    <property type="molecule type" value="Genomic_DNA"/>
</dbReference>
<sequence length="325" mass="36584">MAYWWVNQNQTSKHEISGGYVWSPKRKRDGGRNQFYENMRDVQVGDIIFSFFGSKIQYIGIATGVAIACPKPNEFGTSGDSWSNDGWFIPIQWIKNPTPFQPKELIAELQPHLPGRYSPVQRDTGNGLQGVYLAYVPEDMADVLMRKMGNIAQEALFAASSKMEDYGAIRRVDEIIENVIRDSTSIDATEKEALIKARIGQGKFRQNVKSVERCCRLTGVTDIRLLRASHIKPWRICVSDEERLDGYNGLLLTPTMDHLFDKGLISFSDDGDLLVSPGISFDQLILLGINPSKSINVGGFAPKQAVYLAYHRDNIFQKRVFAIRG</sequence>
<protein>
    <recommendedName>
        <fullName evidence="1">HNH nuclease domain-containing protein</fullName>
    </recommendedName>
</protein>
<feature type="domain" description="HNH nuclease" evidence="1">
    <location>
        <begin position="215"/>
        <end position="267"/>
    </location>
</feature>
<dbReference type="Pfam" id="PF13391">
    <property type="entry name" value="HNH_2"/>
    <property type="match status" value="1"/>
</dbReference>
<evidence type="ECO:0000259" key="1">
    <source>
        <dbReference type="Pfam" id="PF13391"/>
    </source>
</evidence>